<keyword evidence="2 4" id="KW-0560">Oxidoreductase</keyword>
<dbReference type="RefSeq" id="WP_074647442.1">
    <property type="nucleotide sequence ID" value="NZ_FNBL01000023.1"/>
</dbReference>
<evidence type="ECO:0000256" key="1">
    <source>
        <dbReference type="ARBA" id="ARBA00005854"/>
    </source>
</evidence>
<dbReference type="Pfam" id="PF02826">
    <property type="entry name" value="2-Hacid_dh_C"/>
    <property type="match status" value="1"/>
</dbReference>
<gene>
    <name evidence="7" type="ORF">SAMN04488117_1235</name>
</gene>
<dbReference type="PANTHER" id="PTHR42789:SF1">
    <property type="entry name" value="D-ISOMER SPECIFIC 2-HYDROXYACID DEHYDROGENASE FAMILY PROTEIN (AFU_ORTHOLOGUE AFUA_6G10090)"/>
    <property type="match status" value="1"/>
</dbReference>
<dbReference type="GO" id="GO:0016616">
    <property type="term" value="F:oxidoreductase activity, acting on the CH-OH group of donors, NAD or NADP as acceptor"/>
    <property type="evidence" value="ECO:0007669"/>
    <property type="project" value="InterPro"/>
</dbReference>
<reference evidence="7 8" key="1">
    <citation type="submission" date="2016-10" db="EMBL/GenBank/DDBJ databases">
        <authorList>
            <person name="de Groot N.N."/>
        </authorList>
    </citation>
    <scope>NUCLEOTIDE SEQUENCE [LARGE SCALE GENOMIC DNA]</scope>
    <source>
        <strain evidence="7 8">DSM 27375</strain>
    </source>
</reference>
<dbReference type="Proteomes" id="UP000182284">
    <property type="component" value="Unassembled WGS sequence"/>
</dbReference>
<evidence type="ECO:0000256" key="3">
    <source>
        <dbReference type="ARBA" id="ARBA00023027"/>
    </source>
</evidence>
<evidence type="ECO:0000256" key="2">
    <source>
        <dbReference type="ARBA" id="ARBA00023002"/>
    </source>
</evidence>
<evidence type="ECO:0000259" key="5">
    <source>
        <dbReference type="Pfam" id="PF00389"/>
    </source>
</evidence>
<dbReference type="InterPro" id="IPR029753">
    <property type="entry name" value="D-isomer_DH_CS"/>
</dbReference>
<evidence type="ECO:0000259" key="6">
    <source>
        <dbReference type="Pfam" id="PF02826"/>
    </source>
</evidence>
<dbReference type="OrthoDB" id="9793626at2"/>
<dbReference type="SUPFAM" id="SSF52283">
    <property type="entry name" value="Formate/glycerate dehydrogenase catalytic domain-like"/>
    <property type="match status" value="1"/>
</dbReference>
<dbReference type="PROSITE" id="PS00670">
    <property type="entry name" value="D_2_HYDROXYACID_DH_2"/>
    <property type="match status" value="1"/>
</dbReference>
<dbReference type="FunFam" id="3.40.50.720:FF:000203">
    <property type="entry name" value="D-3-phosphoglycerate dehydrogenase (SerA)"/>
    <property type="match status" value="1"/>
</dbReference>
<dbReference type="Pfam" id="PF00389">
    <property type="entry name" value="2-Hacid_dh"/>
    <property type="match status" value="1"/>
</dbReference>
<dbReference type="PANTHER" id="PTHR42789">
    <property type="entry name" value="D-ISOMER SPECIFIC 2-HYDROXYACID DEHYDROGENASE FAMILY PROTEIN (AFU_ORTHOLOGUE AFUA_6G10090)"/>
    <property type="match status" value="1"/>
</dbReference>
<feature type="domain" description="D-isomer specific 2-hydroxyacid dehydrogenase NAD-binding" evidence="6">
    <location>
        <begin position="110"/>
        <end position="286"/>
    </location>
</feature>
<organism evidence="7 8">
    <name type="scientific">Celeribacter baekdonensis</name>
    <dbReference type="NCBI Taxonomy" id="875171"/>
    <lineage>
        <taxon>Bacteria</taxon>
        <taxon>Pseudomonadati</taxon>
        <taxon>Pseudomonadota</taxon>
        <taxon>Alphaproteobacteria</taxon>
        <taxon>Rhodobacterales</taxon>
        <taxon>Roseobacteraceae</taxon>
        <taxon>Celeribacter</taxon>
    </lineage>
</organism>
<dbReference type="InterPro" id="IPR006140">
    <property type="entry name" value="D-isomer_DH_NAD-bd"/>
</dbReference>
<dbReference type="InterPro" id="IPR036291">
    <property type="entry name" value="NAD(P)-bd_dom_sf"/>
</dbReference>
<name>A0A1G7UKW2_9RHOB</name>
<accession>A0A1G7UKW2</accession>
<dbReference type="InterPro" id="IPR050857">
    <property type="entry name" value="D-2-hydroxyacid_DH"/>
</dbReference>
<dbReference type="GO" id="GO:0051287">
    <property type="term" value="F:NAD binding"/>
    <property type="evidence" value="ECO:0007669"/>
    <property type="project" value="InterPro"/>
</dbReference>
<evidence type="ECO:0000313" key="7">
    <source>
        <dbReference type="EMBL" id="SDG47861.1"/>
    </source>
</evidence>
<dbReference type="CDD" id="cd12173">
    <property type="entry name" value="PGDH_4"/>
    <property type="match status" value="1"/>
</dbReference>
<evidence type="ECO:0000256" key="4">
    <source>
        <dbReference type="RuleBase" id="RU003719"/>
    </source>
</evidence>
<proteinExistence type="inferred from homology"/>
<protein>
    <submittedName>
        <fullName evidence="7">D-3-phosphoglycerate dehydrogenase</fullName>
    </submittedName>
</protein>
<dbReference type="Gene3D" id="3.40.50.720">
    <property type="entry name" value="NAD(P)-binding Rossmann-like Domain"/>
    <property type="match status" value="2"/>
</dbReference>
<dbReference type="SUPFAM" id="SSF51735">
    <property type="entry name" value="NAD(P)-binding Rossmann-fold domains"/>
    <property type="match status" value="1"/>
</dbReference>
<comment type="similarity">
    <text evidence="1 4">Belongs to the D-isomer specific 2-hydroxyacid dehydrogenase family.</text>
</comment>
<feature type="domain" description="D-isomer specific 2-hydroxyacid dehydrogenase catalytic" evidence="5">
    <location>
        <begin position="6"/>
        <end position="314"/>
    </location>
</feature>
<dbReference type="InterPro" id="IPR006139">
    <property type="entry name" value="D-isomer_2_OHA_DH_cat_dom"/>
</dbReference>
<dbReference type="EMBL" id="FNBL01000023">
    <property type="protein sequence ID" value="SDG47861.1"/>
    <property type="molecule type" value="Genomic_DNA"/>
</dbReference>
<evidence type="ECO:0000313" key="8">
    <source>
        <dbReference type="Proteomes" id="UP000182284"/>
    </source>
</evidence>
<keyword evidence="3" id="KW-0520">NAD</keyword>
<sequence length="338" mass="35257">MSKTILVTGPDLDPSATRLLTEHGYEAVHTPPYADSAVISDYMDHTGAVGIVSRMGRIDGSVMDRAPQLRVISKHGVGVDNIDLAAAAERGIPVLVATGANAVSVAEHAIALMLATVKRILPLDSGLRAGRWEKPGFAGHELAGATLGLMGMGAIAQATGRMARGLGLNIAGYDPFAPDAAFAAQSATRCASFEELLERSNVLSLHCPLNDQTRQILNAGAIARMPARSYVVNTARGGLIDEVALLKAVQSGHLAGAGLDTFAVEPPSTDHPYFAEPNIVMTPHIGGVTRQANARVGVEAVKGILDLLAGNPLPAERIANRKLLDAATAAPEKVEDRP</sequence>
<dbReference type="AlphaFoldDB" id="A0A1G7UKW2"/>